<dbReference type="GO" id="GO:0000272">
    <property type="term" value="P:polysaccharide catabolic process"/>
    <property type="evidence" value="ECO:0007669"/>
    <property type="project" value="InterPro"/>
</dbReference>
<dbReference type="KEGG" id="rbg:BG454_18290"/>
<dbReference type="GO" id="GO:0016020">
    <property type="term" value="C:membrane"/>
    <property type="evidence" value="ECO:0007669"/>
    <property type="project" value="InterPro"/>
</dbReference>
<evidence type="ECO:0000313" key="3">
    <source>
        <dbReference type="Proteomes" id="UP000228948"/>
    </source>
</evidence>
<reference evidence="2 3" key="1">
    <citation type="submission" date="2017-11" db="EMBL/GenBank/DDBJ databases">
        <title>Revised Sequence and Annotation of the Rhodobaca barguzinensis strain alga05 Genome.</title>
        <authorList>
            <person name="Kopejtka K."/>
            <person name="Tomasch J.M."/>
            <person name="Bunk B."/>
            <person name="Koblizek M."/>
        </authorList>
    </citation>
    <scope>NUCLEOTIDE SEQUENCE [LARGE SCALE GENOMIC DNA]</scope>
    <source>
        <strain evidence="3">alga05</strain>
    </source>
</reference>
<dbReference type="NCBIfam" id="TIGR01965">
    <property type="entry name" value="VCBS_repeat"/>
    <property type="match status" value="4"/>
</dbReference>
<dbReference type="Proteomes" id="UP000228948">
    <property type="component" value="Chromosome"/>
</dbReference>
<proteinExistence type="predicted"/>
<sequence length="2057" mass="216105">MHQYSIRFTFDGQDYFANFDNELSALQIEMIESGDFVAGNAALAGTALTALFHMRAVEHWGNDGNAEFFDSAIRADQTFRAAIRTAETNSWWSDAGEVAGGSLASAAGSVQAGAPVAVAVSVIPGLGLPAAGVSLGLTATTSALAGGVTAALTVSARNADIAYNGMLGTFGGSLNADLINYFMKFVADVDVDPETGARRIGELRPITDTDTEITWSDFNTQSASAIANLYTVAAMAGEIERVEGNLPQTDLWQSYVDSFAASLITSKDPTGISGAVLGSARSVFDLHARDGRPESFEAFIASIESHIDSRVSEVTSELRGLLNNAGQRGFTYIGTDSDDRFVVGADSSTIYTLGGRNEVLAPEGGSHSIIGGSGDLSVSLELQELGQSFRQITGSSSSRVASLGGINTVRGSEGFSEVVIDISEVDMDPDAPAAWRPVTYSATGSVGGGPTFHWNRLTPEGITFSQAEAFANEPGLKYLWLDETPAGSVRMTTWGTTAVSGELPTTAFRLTDIDRLHYEGGAGDDVLIPFGPGITRAIGGGGTNTLYVDWRDLTGDVVWDLNTTLEDETELANGWTVQGIHRLLGYMGDGDHDITFHAGDNHIVAGDGNYRLTLTGADNHIVGGDGDYHVRGNHGGDRLDLAASRNADISLRDMGNGNTIIGGSGDLSVSLELQDLGQSFRQITGSSSSRVASLGGINTVYGSEGFSEVVVDISQLDMDAGPLASWRPVTLSASYSVGGGPTFQWNRLTPEGVTLSQAEAFANEPGLKYLWLDETPAGSVRMTTWGTVAVSGELPTTAFRLTDIDKLHYEGGAGDDVLIPFGPGITRAIGGGGTNTLYVDWRDLTGDVVWDLNTTLEDETELANGWTVQGIHRLLGYMGDGDYDITFHAGDNHIVAGDGDYHVRGAHGGDRLNLSASRNADIALRDLGNGNEVTGGSGDLAVSLGIDALGGTNVVRGGEGHSELTLDISALDVGEMAAAAWRPLLISNWGSGVRRTRLDPETITLEQAETFALGTRTANFSLMAEGERWLYLDNGTGHEGATGTQVRTFDLDRLHYEGGAGDDLLILFGNDVTRAIGGGGTNTVYVDWRDFVADVIWDLNTTLEDETELANGWTVQGVHRLLGYMGDGDYTLTFAGGGNQIVAGDGDYRITLAGAENRITGGDGDYHVRGTHGGDRLNLSASRNADIALRDLGNGNEVTGGSGDLAVSLGIDALGGTNVVRGGEGHSELTLDISALDVGEMAAAAWRPLLISNWGSGVRRTRLDPETITLEQAETFALGTRTANFSLMAEGERWLYLDDGTGAEGATGTQIRTFNLDTLNYIGGDGNDLMIGLGGDEFFRGGLGNDVVVLNGGSNRIIGTLEELHGDRILDLTTRDVIVVEGIELADHNVAFDTAETRLIITPEGSEIAFHIDLYGEFIPEAFEVTVVGEISEIRYLGEIAPDPTLLPNLDLSAIQDGPVIEGRVFDIDTGFSVLSVNGMPVKEDSLHDGTLGTLQISDDGVFSYNPDMAVHLPEGERQDDLFTLVVSNSVGDTSELVIRASVTGVNDPASISGDSTGIVVEDDPERVQVAGVLTVTDPDAGEDRFRAPEPGALQGTFGTFAFDPETGAWTYTLDNDLDAVQALPEGGEVTDSLTVTSLDGTASETITVTIRGANDPASIAGESTGLVVEDDADRAQATGVLSVTDPDAGEDRFAEIDPAALAGDYGAFAFDPESGVWTYTLDNDLDAVQALPEGAEVTDSLSVTSLDGTASETITVTIRGTNDPASIAGDSTGLVVEDDVARQTTTGVLTVTDPDAGEDRFAEIDPAALAGDYGAFAFDPESGAWTYTLDNDADAVQALPEGAEVTDSLTVTSFDSTASETITVTILGADVATPEPNGTIMPQSAIQGRSGETLDGMTVTFTPDDGSTAIDIANTAEGFDLATAASASGRITASRDYIPETDGNVTALDALNVLRLAVGLSPSWGPASPMDFIAADINQDGQVTALDALEVLRAAVGLQSVNQPRWFFMDSEADLSHINRNDTLVEEGIRFDPAVTDISSLSMTGVLLGSMQEYAQ</sequence>
<name>A0A2K8KLT9_9RHOB</name>
<dbReference type="GO" id="GO:0004553">
    <property type="term" value="F:hydrolase activity, hydrolyzing O-glycosyl compounds"/>
    <property type="evidence" value="ECO:0007669"/>
    <property type="project" value="InterPro"/>
</dbReference>
<evidence type="ECO:0000259" key="1">
    <source>
        <dbReference type="PROSITE" id="PS50268"/>
    </source>
</evidence>
<dbReference type="EMBL" id="CP024899">
    <property type="protein sequence ID" value="ATX67520.1"/>
    <property type="molecule type" value="Genomic_DNA"/>
</dbReference>
<dbReference type="Gene3D" id="2.60.40.10">
    <property type="entry name" value="Immunoglobulins"/>
    <property type="match status" value="3"/>
</dbReference>
<dbReference type="Gene3D" id="2.150.10.10">
    <property type="entry name" value="Serralysin-like metalloprotease, C-terminal"/>
    <property type="match status" value="1"/>
</dbReference>
<evidence type="ECO:0000313" key="2">
    <source>
        <dbReference type="EMBL" id="ATX67520.1"/>
    </source>
</evidence>
<dbReference type="SUPFAM" id="SSF51120">
    <property type="entry name" value="beta-Roll"/>
    <property type="match status" value="3"/>
</dbReference>
<dbReference type="InterPro" id="IPR036439">
    <property type="entry name" value="Dockerin_dom_sf"/>
</dbReference>
<dbReference type="InterPro" id="IPR002126">
    <property type="entry name" value="Cadherin-like_dom"/>
</dbReference>
<dbReference type="SUPFAM" id="SSF63446">
    <property type="entry name" value="Type I dockerin domain"/>
    <property type="match status" value="1"/>
</dbReference>
<dbReference type="InterPro" id="IPR010221">
    <property type="entry name" value="VCBS_dom"/>
</dbReference>
<dbReference type="STRING" id="441209.GCA_001870665_03320"/>
<accession>A0A2K8KLT9</accession>
<dbReference type="InterPro" id="IPR040853">
    <property type="entry name" value="RapA2_cadherin-like"/>
</dbReference>
<gene>
    <name evidence="2" type="ORF">BG454_18290</name>
</gene>
<dbReference type="RefSeq" id="WP_071479098.1">
    <property type="nucleotide sequence ID" value="NZ_CP024899.1"/>
</dbReference>
<dbReference type="InterPro" id="IPR013783">
    <property type="entry name" value="Ig-like_fold"/>
</dbReference>
<dbReference type="InterPro" id="IPR002105">
    <property type="entry name" value="Dockerin_1_rpt"/>
</dbReference>
<dbReference type="Pfam" id="PF17803">
    <property type="entry name" value="Cadherin_4"/>
    <property type="match status" value="3"/>
</dbReference>
<dbReference type="InterPro" id="IPR011049">
    <property type="entry name" value="Serralysin-like_metalloprot_C"/>
</dbReference>
<dbReference type="PROSITE" id="PS50268">
    <property type="entry name" value="CADHERIN_2"/>
    <property type="match status" value="1"/>
</dbReference>
<keyword evidence="3" id="KW-1185">Reference proteome</keyword>
<dbReference type="Pfam" id="PF00404">
    <property type="entry name" value="Dockerin_1"/>
    <property type="match status" value="1"/>
</dbReference>
<organism evidence="2 3">
    <name type="scientific">Roseinatronobacter bogoriensis subsp. barguzinensis</name>
    <dbReference type="NCBI Taxonomy" id="441209"/>
    <lineage>
        <taxon>Bacteria</taxon>
        <taxon>Pseudomonadati</taxon>
        <taxon>Pseudomonadota</taxon>
        <taxon>Alphaproteobacteria</taxon>
        <taxon>Rhodobacterales</taxon>
        <taxon>Paracoccaceae</taxon>
        <taxon>Roseinatronobacter</taxon>
    </lineage>
</organism>
<dbReference type="GO" id="GO:0007156">
    <property type="term" value="P:homophilic cell adhesion via plasma membrane adhesion molecules"/>
    <property type="evidence" value="ECO:0007669"/>
    <property type="project" value="InterPro"/>
</dbReference>
<protein>
    <recommendedName>
        <fullName evidence="1">Cadherin domain-containing protein</fullName>
    </recommendedName>
</protein>
<feature type="domain" description="Cadherin" evidence="1">
    <location>
        <begin position="1560"/>
        <end position="1659"/>
    </location>
</feature>
<dbReference type="OrthoDB" id="9773411at2"/>
<dbReference type="PRINTS" id="PR00313">
    <property type="entry name" value="CABNDNGRPT"/>
</dbReference>
<dbReference type="Gene3D" id="1.10.1330.10">
    <property type="entry name" value="Dockerin domain"/>
    <property type="match status" value="1"/>
</dbReference>
<dbReference type="GO" id="GO:0005509">
    <property type="term" value="F:calcium ion binding"/>
    <property type="evidence" value="ECO:0007669"/>
    <property type="project" value="InterPro"/>
</dbReference>